<dbReference type="Pfam" id="PF13505">
    <property type="entry name" value="OMP_b-brl"/>
    <property type="match status" value="1"/>
</dbReference>
<evidence type="ECO:0000259" key="7">
    <source>
        <dbReference type="Pfam" id="PF13505"/>
    </source>
</evidence>
<evidence type="ECO:0000256" key="5">
    <source>
        <dbReference type="ARBA" id="ARBA00038306"/>
    </source>
</evidence>
<evidence type="ECO:0000313" key="9">
    <source>
        <dbReference type="Proteomes" id="UP000320314"/>
    </source>
</evidence>
<dbReference type="InterPro" id="IPR027385">
    <property type="entry name" value="Beta-barrel_OMP"/>
</dbReference>
<dbReference type="SUPFAM" id="SSF56925">
    <property type="entry name" value="OMPA-like"/>
    <property type="match status" value="1"/>
</dbReference>
<sequence length="211" mass="21940">MRRSGILVAGIAIALAGFGQAHAADLQAAPVAPEPSDGKPLYVWSGPYAGAFAGYNSDDFDNPDDTGDGAMGGGFAGYNWQHENYVFGVEADLGYSGADAEVAGLKADQELFGSVRGRMGYAFDNPFMVYATGGIAGSNLKLDDGDSSDTKTHVGWTAGAGAEASITDNVTARVEYRYSDYGSKNYDLPDSGPVSSGFDEQSVRAGIGIKF</sequence>
<evidence type="ECO:0000256" key="6">
    <source>
        <dbReference type="SAM" id="SignalP"/>
    </source>
</evidence>
<dbReference type="GO" id="GO:0009279">
    <property type="term" value="C:cell outer membrane"/>
    <property type="evidence" value="ECO:0007669"/>
    <property type="project" value="UniProtKB-SubCell"/>
</dbReference>
<dbReference type="RefSeq" id="WP_141165415.1">
    <property type="nucleotide sequence ID" value="NZ_VHLH01000002.1"/>
</dbReference>
<feature type="chain" id="PRO_5021253576" evidence="6">
    <location>
        <begin position="24"/>
        <end position="211"/>
    </location>
</feature>
<reference evidence="8 9" key="1">
    <citation type="submission" date="2019-06" db="EMBL/GenBank/DDBJ databases">
        <authorList>
            <person name="Li M."/>
        </authorList>
    </citation>
    <scope>NUCLEOTIDE SEQUENCE [LARGE SCALE GENOMIC DNA]</scope>
    <source>
        <strain evidence="8 9">BGMRC6574</strain>
    </source>
</reference>
<dbReference type="InterPro" id="IPR051692">
    <property type="entry name" value="OMP-like"/>
</dbReference>
<dbReference type="Proteomes" id="UP000320314">
    <property type="component" value="Unassembled WGS sequence"/>
</dbReference>
<proteinExistence type="inferred from homology"/>
<comment type="subcellular location">
    <subcellularLocation>
        <location evidence="1">Cell outer membrane</location>
    </subcellularLocation>
</comment>
<evidence type="ECO:0000313" key="8">
    <source>
        <dbReference type="EMBL" id="TPW32059.1"/>
    </source>
</evidence>
<gene>
    <name evidence="8" type="ORF">FJU11_02420</name>
</gene>
<keyword evidence="4" id="KW-0998">Cell outer membrane</keyword>
<feature type="domain" description="Outer membrane protein beta-barrel" evidence="7">
    <location>
        <begin position="25"/>
        <end position="211"/>
    </location>
</feature>
<dbReference type="EMBL" id="VHLH01000002">
    <property type="protein sequence ID" value="TPW32059.1"/>
    <property type="molecule type" value="Genomic_DNA"/>
</dbReference>
<comment type="caution">
    <text evidence="8">The sequence shown here is derived from an EMBL/GenBank/DDBJ whole genome shotgun (WGS) entry which is preliminary data.</text>
</comment>
<dbReference type="AlphaFoldDB" id="A0A506UGB5"/>
<feature type="signal peptide" evidence="6">
    <location>
        <begin position="1"/>
        <end position="23"/>
    </location>
</feature>
<keyword evidence="3" id="KW-0472">Membrane</keyword>
<evidence type="ECO:0000256" key="2">
    <source>
        <dbReference type="ARBA" id="ARBA00022729"/>
    </source>
</evidence>
<evidence type="ECO:0000256" key="3">
    <source>
        <dbReference type="ARBA" id="ARBA00023136"/>
    </source>
</evidence>
<dbReference type="PANTHER" id="PTHR34001:SF3">
    <property type="entry name" value="BLL7405 PROTEIN"/>
    <property type="match status" value="1"/>
</dbReference>
<dbReference type="Gene3D" id="2.40.160.20">
    <property type="match status" value="1"/>
</dbReference>
<evidence type="ECO:0000256" key="4">
    <source>
        <dbReference type="ARBA" id="ARBA00023237"/>
    </source>
</evidence>
<keyword evidence="2 6" id="KW-0732">Signal</keyword>
<name>A0A506UGB5_9HYPH</name>
<accession>A0A506UGB5</accession>
<dbReference type="InterPro" id="IPR011250">
    <property type="entry name" value="OMP/PagP_B-barrel"/>
</dbReference>
<dbReference type="PANTHER" id="PTHR34001">
    <property type="entry name" value="BLL7405 PROTEIN"/>
    <property type="match status" value="1"/>
</dbReference>
<protein>
    <submittedName>
        <fullName evidence="8">Porin family protein</fullName>
    </submittedName>
</protein>
<keyword evidence="9" id="KW-1185">Reference proteome</keyword>
<organism evidence="8 9">
    <name type="scientific">Pararhizobium mangrovi</name>
    <dbReference type="NCBI Taxonomy" id="2590452"/>
    <lineage>
        <taxon>Bacteria</taxon>
        <taxon>Pseudomonadati</taxon>
        <taxon>Pseudomonadota</taxon>
        <taxon>Alphaproteobacteria</taxon>
        <taxon>Hyphomicrobiales</taxon>
        <taxon>Rhizobiaceae</taxon>
        <taxon>Rhizobium/Agrobacterium group</taxon>
        <taxon>Pararhizobium</taxon>
    </lineage>
</organism>
<comment type="similarity">
    <text evidence="5">Belongs to the Omp25/RopB family.</text>
</comment>
<evidence type="ECO:0000256" key="1">
    <source>
        <dbReference type="ARBA" id="ARBA00004442"/>
    </source>
</evidence>
<dbReference type="OrthoDB" id="9815357at2"/>